<sequence>MPDQPSLFDLDPPEPALQEPPSSQERLSTTPMPDGTDLPLPRSGRSGNHDDRVVELLVALADAGVSLDQVAHRLVDAVPAPPLDSADWRAVEVWLAKAVHRCSDYWAGVRIRRAALDLLWQQCRARRWADYYEQAVSKKAAEIAAREAGTYWRDRDARRVATKPVHIETSYESWSAFKAETLARGETAGVTLGAMVRRVLAVGQPLAAPSAPSLRGQPGWGRRAQRFARVALDDEGWRCFRALASGGGLTAARALGVLIEGSIDPAGR</sequence>
<protein>
    <submittedName>
        <fullName evidence="2">Uncharacterized protein</fullName>
    </submittedName>
</protein>
<evidence type="ECO:0000313" key="2">
    <source>
        <dbReference type="EMBL" id="CAA9226911.1"/>
    </source>
</evidence>
<feature type="compositionally biased region" description="Polar residues" evidence="1">
    <location>
        <begin position="20"/>
        <end position="31"/>
    </location>
</feature>
<proteinExistence type="predicted"/>
<reference evidence="2" key="1">
    <citation type="submission" date="2020-02" db="EMBL/GenBank/DDBJ databases">
        <authorList>
            <person name="Meier V. D."/>
        </authorList>
    </citation>
    <scope>NUCLEOTIDE SEQUENCE</scope>
    <source>
        <strain evidence="2">AVDCRST_MAG76</strain>
    </source>
</reference>
<gene>
    <name evidence="2" type="ORF">AVDCRST_MAG76-1011</name>
</gene>
<organism evidence="2">
    <name type="scientific">uncultured Acidimicrobiales bacterium</name>
    <dbReference type="NCBI Taxonomy" id="310071"/>
    <lineage>
        <taxon>Bacteria</taxon>
        <taxon>Bacillati</taxon>
        <taxon>Actinomycetota</taxon>
        <taxon>Acidimicrobiia</taxon>
        <taxon>Acidimicrobiales</taxon>
        <taxon>environmental samples</taxon>
    </lineage>
</organism>
<accession>A0A6J4HNY0</accession>
<name>A0A6J4HNY0_9ACTN</name>
<dbReference type="AlphaFoldDB" id="A0A6J4HNY0"/>
<dbReference type="EMBL" id="CADCSZ010000059">
    <property type="protein sequence ID" value="CAA9226911.1"/>
    <property type="molecule type" value="Genomic_DNA"/>
</dbReference>
<feature type="region of interest" description="Disordered" evidence="1">
    <location>
        <begin position="1"/>
        <end position="46"/>
    </location>
</feature>
<evidence type="ECO:0000256" key="1">
    <source>
        <dbReference type="SAM" id="MobiDB-lite"/>
    </source>
</evidence>